<dbReference type="GeneID" id="37195676"/>
<gene>
    <name evidence="1" type="ORF">BO97DRAFT_334152</name>
</gene>
<dbReference type="OrthoDB" id="5840532at2759"/>
<dbReference type="InterPro" id="IPR047142">
    <property type="entry name" value="OryJ/VirC-like"/>
</dbReference>
<dbReference type="InterPro" id="IPR011051">
    <property type="entry name" value="RmlC_Cupin_sf"/>
</dbReference>
<dbReference type="PANTHER" id="PTHR36156">
    <property type="entry name" value="SLR2101 PROTEIN"/>
    <property type="match status" value="1"/>
</dbReference>
<dbReference type="InterPro" id="IPR014710">
    <property type="entry name" value="RmlC-like_jellyroll"/>
</dbReference>
<dbReference type="VEuPathDB" id="FungiDB:BO97DRAFT_334152"/>
<name>A0A395IAV9_ASPHC</name>
<protein>
    <recommendedName>
        <fullName evidence="3">Cupin 2 conserved barrel domain-containing protein</fullName>
    </recommendedName>
</protein>
<accession>A0A395IAV9</accession>
<dbReference type="RefSeq" id="XP_025556544.1">
    <property type="nucleotide sequence ID" value="XM_025691387.1"/>
</dbReference>
<dbReference type="SUPFAM" id="SSF51182">
    <property type="entry name" value="RmlC-like cupins"/>
    <property type="match status" value="1"/>
</dbReference>
<dbReference type="STRING" id="1450537.A0A395IAV9"/>
<dbReference type="AlphaFoldDB" id="A0A395IAV9"/>
<proteinExistence type="predicted"/>
<sequence length="153" mass="16180">MPNSAASPLPAPRRIVAGHNDAGFATVKHDSQIHPQPVGDGINLALLWTSTEHPADALVHPGVPPTGSGFSAYDLPPQSVGVFHRSSTLDYVIVGKGSVVLGLDGGTRVTLNEEDVLVQRATMHSWNNVTDQWARAYGIMLPARAPCVSGEEL</sequence>
<dbReference type="CDD" id="cd02231">
    <property type="entry name" value="cupin_BLL6423-like"/>
    <property type="match status" value="1"/>
</dbReference>
<dbReference type="Gene3D" id="2.60.120.10">
    <property type="entry name" value="Jelly Rolls"/>
    <property type="match status" value="1"/>
</dbReference>
<evidence type="ECO:0008006" key="3">
    <source>
        <dbReference type="Google" id="ProtNLM"/>
    </source>
</evidence>
<evidence type="ECO:0000313" key="1">
    <source>
        <dbReference type="EMBL" id="RAL17390.1"/>
    </source>
</evidence>
<dbReference type="EMBL" id="KZ824267">
    <property type="protein sequence ID" value="RAL17390.1"/>
    <property type="molecule type" value="Genomic_DNA"/>
</dbReference>
<dbReference type="Proteomes" id="UP000248961">
    <property type="component" value="Unassembled WGS sequence"/>
</dbReference>
<reference evidence="1 2" key="1">
    <citation type="submission" date="2018-02" db="EMBL/GenBank/DDBJ databases">
        <title>The genomes of Aspergillus section Nigri reveals drivers in fungal speciation.</title>
        <authorList>
            <consortium name="DOE Joint Genome Institute"/>
            <person name="Vesth T.C."/>
            <person name="Nybo J."/>
            <person name="Theobald S."/>
            <person name="Brandl J."/>
            <person name="Frisvad J.C."/>
            <person name="Nielsen K.F."/>
            <person name="Lyhne E.K."/>
            <person name="Kogle M.E."/>
            <person name="Kuo A."/>
            <person name="Riley R."/>
            <person name="Clum A."/>
            <person name="Nolan M."/>
            <person name="Lipzen A."/>
            <person name="Salamov A."/>
            <person name="Henrissat B."/>
            <person name="Wiebenga A."/>
            <person name="De vries R.P."/>
            <person name="Grigoriev I.V."/>
            <person name="Mortensen U.H."/>
            <person name="Andersen M.R."/>
            <person name="Baker S.E."/>
        </authorList>
    </citation>
    <scope>NUCLEOTIDE SEQUENCE [LARGE SCALE GENOMIC DNA]</scope>
    <source>
        <strain evidence="1 2">CBS 101889</strain>
    </source>
</reference>
<dbReference type="PANTHER" id="PTHR36156:SF2">
    <property type="entry name" value="CUPIN TYPE-2 DOMAIN-CONTAINING PROTEIN"/>
    <property type="match status" value="1"/>
</dbReference>
<organism evidence="1 2">
    <name type="scientific">Aspergillus homomorphus (strain CBS 101889)</name>
    <dbReference type="NCBI Taxonomy" id="1450537"/>
    <lineage>
        <taxon>Eukaryota</taxon>
        <taxon>Fungi</taxon>
        <taxon>Dikarya</taxon>
        <taxon>Ascomycota</taxon>
        <taxon>Pezizomycotina</taxon>
        <taxon>Eurotiomycetes</taxon>
        <taxon>Eurotiomycetidae</taxon>
        <taxon>Eurotiales</taxon>
        <taxon>Aspergillaceae</taxon>
        <taxon>Aspergillus</taxon>
        <taxon>Aspergillus subgen. Circumdati</taxon>
    </lineage>
</organism>
<keyword evidence="2" id="KW-1185">Reference proteome</keyword>
<evidence type="ECO:0000313" key="2">
    <source>
        <dbReference type="Proteomes" id="UP000248961"/>
    </source>
</evidence>